<sequence length="155" mass="18355">MIEVYGRPLWEVVLWILLLLIVVWALKQEYRAAKCFDGREDCGTDWAWEPKRGDDLATLFARIEAGNRAENHIISRRLTMILAAAVTLIVMWYFRRQFVPEILEFVVVMVLLMGMIWFGFRYHESHYLAEITRRTDKSIQELKYQTGVADRPHHL</sequence>
<accession>A0A6C0CH26</accession>
<reference evidence="2" key="1">
    <citation type="journal article" date="2020" name="Nature">
        <title>Giant virus diversity and host interactions through global metagenomics.</title>
        <authorList>
            <person name="Schulz F."/>
            <person name="Roux S."/>
            <person name="Paez-Espino D."/>
            <person name="Jungbluth S."/>
            <person name="Walsh D.A."/>
            <person name="Denef V.J."/>
            <person name="McMahon K.D."/>
            <person name="Konstantinidis K.T."/>
            <person name="Eloe-Fadrosh E.A."/>
            <person name="Kyrpides N.C."/>
            <person name="Woyke T."/>
        </authorList>
    </citation>
    <scope>NUCLEOTIDE SEQUENCE</scope>
    <source>
        <strain evidence="2">GVMAG-M-3300021079-18</strain>
    </source>
</reference>
<feature type="transmembrane region" description="Helical" evidence="1">
    <location>
        <begin position="102"/>
        <end position="120"/>
    </location>
</feature>
<keyword evidence="1" id="KW-1133">Transmembrane helix</keyword>
<keyword evidence="1" id="KW-0472">Membrane</keyword>
<dbReference type="AlphaFoldDB" id="A0A6C0CH26"/>
<evidence type="ECO:0000256" key="1">
    <source>
        <dbReference type="SAM" id="Phobius"/>
    </source>
</evidence>
<dbReference type="EMBL" id="MN739413">
    <property type="protein sequence ID" value="QHT03567.1"/>
    <property type="molecule type" value="Genomic_DNA"/>
</dbReference>
<name>A0A6C0CH26_9ZZZZ</name>
<evidence type="ECO:0000313" key="2">
    <source>
        <dbReference type="EMBL" id="QHT03567.1"/>
    </source>
</evidence>
<feature type="transmembrane region" description="Helical" evidence="1">
    <location>
        <begin position="6"/>
        <end position="26"/>
    </location>
</feature>
<organism evidence="2">
    <name type="scientific">viral metagenome</name>
    <dbReference type="NCBI Taxonomy" id="1070528"/>
    <lineage>
        <taxon>unclassified sequences</taxon>
        <taxon>metagenomes</taxon>
        <taxon>organismal metagenomes</taxon>
    </lineage>
</organism>
<proteinExistence type="predicted"/>
<protein>
    <submittedName>
        <fullName evidence="2">Uncharacterized protein</fullName>
    </submittedName>
</protein>
<feature type="transmembrane region" description="Helical" evidence="1">
    <location>
        <begin position="78"/>
        <end position="96"/>
    </location>
</feature>
<keyword evidence="1" id="KW-0812">Transmembrane</keyword>